<feature type="signal peptide" evidence="4">
    <location>
        <begin position="1"/>
        <end position="21"/>
    </location>
</feature>
<dbReference type="RefSeq" id="WP_216714087.1">
    <property type="nucleotide sequence ID" value="NZ_JACVEL010000005.1"/>
</dbReference>
<keyword evidence="2 3" id="KW-0802">TPR repeat</keyword>
<evidence type="ECO:0000256" key="1">
    <source>
        <dbReference type="ARBA" id="ARBA00022737"/>
    </source>
</evidence>
<reference evidence="5" key="1">
    <citation type="submission" date="2020-09" db="EMBL/GenBank/DDBJ databases">
        <title>Taishania pollutisoli gen. nov., sp. nov., Isolated from Tetrabromobisphenol A-Contaminated Soil.</title>
        <authorList>
            <person name="Chen Q."/>
        </authorList>
    </citation>
    <scope>NUCLEOTIDE SEQUENCE</scope>
    <source>
        <strain evidence="5">CZZ-1</strain>
    </source>
</reference>
<dbReference type="Gene3D" id="1.25.40.10">
    <property type="entry name" value="Tetratricopeptide repeat domain"/>
    <property type="match status" value="3"/>
</dbReference>
<dbReference type="Pfam" id="PF13431">
    <property type="entry name" value="TPR_17"/>
    <property type="match status" value="1"/>
</dbReference>
<dbReference type="InterPro" id="IPR019734">
    <property type="entry name" value="TPR_rpt"/>
</dbReference>
<name>A0A8J6U2A7_9FLAO</name>
<gene>
    <name evidence="5" type="ORF">H9Y05_09020</name>
</gene>
<evidence type="ECO:0000313" key="6">
    <source>
        <dbReference type="Proteomes" id="UP000652681"/>
    </source>
</evidence>
<dbReference type="SUPFAM" id="SSF48452">
    <property type="entry name" value="TPR-like"/>
    <property type="match status" value="1"/>
</dbReference>
<sequence>MKLKLLATITLPLFFSPFSFSQNNVKDLLEKAHLARQETGIETAIELYTKVIELDPTNIDAYYYRADILAVFNATSSIEDFLKVIELDSLHEEALHGAAYYYSFNGNHEKAAYYLEKALAVNPQSTNNLFLQVKREIRKENYEKALIMCNQIISQQDESSIWPTLLERGRIYFFTGKNQEAISDFETCFKDDMYGKYSSQDFEMCGDAYEKIGELEQACEKWDLAINHFDVDVPSETAIQKVENKCKK</sequence>
<dbReference type="Pfam" id="PF13181">
    <property type="entry name" value="TPR_8"/>
    <property type="match status" value="2"/>
</dbReference>
<keyword evidence="1" id="KW-0677">Repeat</keyword>
<dbReference type="EMBL" id="JACVEL010000005">
    <property type="protein sequence ID" value="MBC9812610.1"/>
    <property type="molecule type" value="Genomic_DNA"/>
</dbReference>
<dbReference type="AlphaFoldDB" id="A0A8J6U2A7"/>
<dbReference type="PROSITE" id="PS50005">
    <property type="entry name" value="TPR"/>
    <property type="match status" value="2"/>
</dbReference>
<comment type="caution">
    <text evidence="5">The sequence shown here is derived from an EMBL/GenBank/DDBJ whole genome shotgun (WGS) entry which is preliminary data.</text>
</comment>
<evidence type="ECO:0000256" key="3">
    <source>
        <dbReference type="PROSITE-ProRule" id="PRU00339"/>
    </source>
</evidence>
<accession>A0A8J6U2A7</accession>
<keyword evidence="6" id="KW-1185">Reference proteome</keyword>
<keyword evidence="4" id="KW-0732">Signal</keyword>
<evidence type="ECO:0000256" key="4">
    <source>
        <dbReference type="SAM" id="SignalP"/>
    </source>
</evidence>
<dbReference type="InterPro" id="IPR050498">
    <property type="entry name" value="Ycf3"/>
</dbReference>
<protein>
    <submittedName>
        <fullName evidence="5">Tetratricopeptide repeat protein</fullName>
    </submittedName>
</protein>
<feature type="repeat" description="TPR" evidence="3">
    <location>
        <begin position="92"/>
        <end position="125"/>
    </location>
</feature>
<feature type="repeat" description="TPR" evidence="3">
    <location>
        <begin position="25"/>
        <end position="58"/>
    </location>
</feature>
<dbReference type="Proteomes" id="UP000652681">
    <property type="component" value="Unassembled WGS sequence"/>
</dbReference>
<proteinExistence type="predicted"/>
<dbReference type="PANTHER" id="PTHR44858">
    <property type="entry name" value="TETRATRICOPEPTIDE REPEAT PROTEIN 6"/>
    <property type="match status" value="1"/>
</dbReference>
<feature type="chain" id="PRO_5035171852" evidence="4">
    <location>
        <begin position="22"/>
        <end position="248"/>
    </location>
</feature>
<dbReference type="SMART" id="SM00028">
    <property type="entry name" value="TPR"/>
    <property type="match status" value="4"/>
</dbReference>
<evidence type="ECO:0000256" key="2">
    <source>
        <dbReference type="ARBA" id="ARBA00022803"/>
    </source>
</evidence>
<dbReference type="PANTHER" id="PTHR44858:SF1">
    <property type="entry name" value="UDP-N-ACETYLGLUCOSAMINE--PEPTIDE N-ACETYLGLUCOSAMINYLTRANSFERASE SPINDLY-RELATED"/>
    <property type="match status" value="1"/>
</dbReference>
<evidence type="ECO:0000313" key="5">
    <source>
        <dbReference type="EMBL" id="MBC9812610.1"/>
    </source>
</evidence>
<organism evidence="5 6">
    <name type="scientific">Taishania pollutisoli</name>
    <dbReference type="NCBI Taxonomy" id="2766479"/>
    <lineage>
        <taxon>Bacteria</taxon>
        <taxon>Pseudomonadati</taxon>
        <taxon>Bacteroidota</taxon>
        <taxon>Flavobacteriia</taxon>
        <taxon>Flavobacteriales</taxon>
        <taxon>Crocinitomicaceae</taxon>
        <taxon>Taishania</taxon>
    </lineage>
</organism>
<dbReference type="InterPro" id="IPR011990">
    <property type="entry name" value="TPR-like_helical_dom_sf"/>
</dbReference>